<comment type="caution">
    <text evidence="9">The sequence shown here is derived from an EMBL/GenBank/DDBJ whole genome shotgun (WGS) entry which is preliminary data.</text>
</comment>
<proteinExistence type="predicted"/>
<dbReference type="Pfam" id="PF00010">
    <property type="entry name" value="HLH"/>
    <property type="match status" value="1"/>
</dbReference>
<gene>
    <name evidence="9" type="ORF">PIB30_060412</name>
</gene>
<organism evidence="9 10">
    <name type="scientific">Stylosanthes scabra</name>
    <dbReference type="NCBI Taxonomy" id="79078"/>
    <lineage>
        <taxon>Eukaryota</taxon>
        <taxon>Viridiplantae</taxon>
        <taxon>Streptophyta</taxon>
        <taxon>Embryophyta</taxon>
        <taxon>Tracheophyta</taxon>
        <taxon>Spermatophyta</taxon>
        <taxon>Magnoliopsida</taxon>
        <taxon>eudicotyledons</taxon>
        <taxon>Gunneridae</taxon>
        <taxon>Pentapetalae</taxon>
        <taxon>rosids</taxon>
        <taxon>fabids</taxon>
        <taxon>Fabales</taxon>
        <taxon>Fabaceae</taxon>
        <taxon>Papilionoideae</taxon>
        <taxon>50 kb inversion clade</taxon>
        <taxon>dalbergioids sensu lato</taxon>
        <taxon>Dalbergieae</taxon>
        <taxon>Pterocarpus clade</taxon>
        <taxon>Stylosanthes</taxon>
    </lineage>
</organism>
<feature type="domain" description="BHLH" evidence="8">
    <location>
        <begin position="303"/>
        <end position="352"/>
    </location>
</feature>
<evidence type="ECO:0000313" key="9">
    <source>
        <dbReference type="EMBL" id="MED6124599.1"/>
    </source>
</evidence>
<evidence type="ECO:0000256" key="6">
    <source>
        <dbReference type="SAM" id="Coils"/>
    </source>
</evidence>
<name>A0ABU6RKX4_9FABA</name>
<evidence type="ECO:0000256" key="4">
    <source>
        <dbReference type="ARBA" id="ARBA00023242"/>
    </source>
</evidence>
<sequence length="498" mass="56030">MEELIISPSSSSSLVSTTTPSSTQQIPLQQNLQFLLQSQPNWWVYAIFWHASNDNNGNLYLSWGEGHFQGTNTNTTKHTPKTHQNDAEWFYLMSLTRTFSIGNSSSSSLPGKAFALGSVLWLNSKEELQFYNCERAKEAHAHGIETLICIPTKNGVVEMGSYNTIPQNWNLIHHVKSLLEDSIITINNNHNNQNTNNNSHNDLVDNTVQQIFDNNEEFSFAEIGFITGLEDGDQINFNKESKDSSSVVFSHQQPQQQPPQSSYADSEHSDSDCPIQKTENTERKQQSEAPKSKRGRKPVLNRETPVNHVEAERQRREKLNHRFYALRAVVPNVSRMDKASLLSDAVAYINELKTKIKDLESQVDNNNNQSKKRVKLETGDTIDSTVTNSSTTVVDQQKHSKRNDINNGDFGIGVAAEVDVKIIGEDAMVRVQSENVNHPGARVMGALRDMEFQVHHASMTCVNELMLQDVVGKVPNGIIRSEEGIRSAILMRLDNHYN</sequence>
<accession>A0ABU6RKX4</accession>
<dbReference type="InterPro" id="IPR036638">
    <property type="entry name" value="HLH_DNA-bd_sf"/>
</dbReference>
<dbReference type="InterPro" id="IPR045084">
    <property type="entry name" value="AIB/MYC-like"/>
</dbReference>
<dbReference type="PANTHER" id="PTHR11514">
    <property type="entry name" value="MYC"/>
    <property type="match status" value="1"/>
</dbReference>
<keyword evidence="4 5" id="KW-0539">Nucleus</keyword>
<evidence type="ECO:0000259" key="8">
    <source>
        <dbReference type="PROSITE" id="PS50888"/>
    </source>
</evidence>
<dbReference type="InterPro" id="IPR011598">
    <property type="entry name" value="bHLH_dom"/>
</dbReference>
<evidence type="ECO:0000256" key="7">
    <source>
        <dbReference type="SAM" id="MobiDB-lite"/>
    </source>
</evidence>
<feature type="compositionally biased region" description="Low complexity" evidence="7">
    <location>
        <begin position="244"/>
        <end position="262"/>
    </location>
</feature>
<keyword evidence="6" id="KW-0175">Coiled coil</keyword>
<protein>
    <recommendedName>
        <fullName evidence="5">Transcription factor</fullName>
        <shortName evidence="5">bHLH transcription factor</shortName>
    </recommendedName>
    <alternativeName>
        <fullName evidence="5">Basic helix-loop-helix protein</fullName>
    </alternativeName>
</protein>
<dbReference type="Proteomes" id="UP001341840">
    <property type="component" value="Unassembled WGS sequence"/>
</dbReference>
<dbReference type="SUPFAM" id="SSF47459">
    <property type="entry name" value="HLH, helix-loop-helix DNA-binding domain"/>
    <property type="match status" value="1"/>
</dbReference>
<evidence type="ECO:0000256" key="1">
    <source>
        <dbReference type="ARBA" id="ARBA00004123"/>
    </source>
</evidence>
<comment type="subcellular location">
    <subcellularLocation>
        <location evidence="1 5">Nucleus</location>
    </subcellularLocation>
</comment>
<dbReference type="Gene3D" id="4.10.280.10">
    <property type="entry name" value="Helix-loop-helix DNA-binding domain"/>
    <property type="match status" value="1"/>
</dbReference>
<dbReference type="EMBL" id="JASCZI010030742">
    <property type="protein sequence ID" value="MED6124599.1"/>
    <property type="molecule type" value="Genomic_DNA"/>
</dbReference>
<feature type="coiled-coil region" evidence="6">
    <location>
        <begin position="342"/>
        <end position="369"/>
    </location>
</feature>
<evidence type="ECO:0000256" key="3">
    <source>
        <dbReference type="ARBA" id="ARBA00023163"/>
    </source>
</evidence>
<evidence type="ECO:0000256" key="2">
    <source>
        <dbReference type="ARBA" id="ARBA00023015"/>
    </source>
</evidence>
<keyword evidence="2 5" id="KW-0805">Transcription regulation</keyword>
<dbReference type="SMART" id="SM00353">
    <property type="entry name" value="HLH"/>
    <property type="match status" value="1"/>
</dbReference>
<evidence type="ECO:0000256" key="5">
    <source>
        <dbReference type="RuleBase" id="RU369104"/>
    </source>
</evidence>
<dbReference type="InterPro" id="IPR025610">
    <property type="entry name" value="MYC/MYB_N"/>
</dbReference>
<dbReference type="Pfam" id="PF14215">
    <property type="entry name" value="bHLH-MYC_N"/>
    <property type="match status" value="2"/>
</dbReference>
<dbReference type="CDD" id="cd11449">
    <property type="entry name" value="bHLH_AtAIB_like"/>
    <property type="match status" value="1"/>
</dbReference>
<reference evidence="9 10" key="1">
    <citation type="journal article" date="2023" name="Plants (Basel)">
        <title>Bridging the Gap: Combining Genomics and Transcriptomics Approaches to Understand Stylosanthes scabra, an Orphan Legume from the Brazilian Caatinga.</title>
        <authorList>
            <person name="Ferreira-Neto J.R.C."/>
            <person name="da Silva M.D."/>
            <person name="Binneck E."/>
            <person name="de Melo N.F."/>
            <person name="da Silva R.H."/>
            <person name="de Melo A.L.T.M."/>
            <person name="Pandolfi V."/>
            <person name="Bustamante F.O."/>
            <person name="Brasileiro-Vidal A.C."/>
            <person name="Benko-Iseppon A.M."/>
        </authorList>
    </citation>
    <scope>NUCLEOTIDE SEQUENCE [LARGE SCALE GENOMIC DNA]</scope>
    <source>
        <tissue evidence="9">Leaves</tissue>
    </source>
</reference>
<keyword evidence="10" id="KW-1185">Reference proteome</keyword>
<dbReference type="PROSITE" id="PS50888">
    <property type="entry name" value="BHLH"/>
    <property type="match status" value="1"/>
</dbReference>
<keyword evidence="3 5" id="KW-0804">Transcription</keyword>
<feature type="region of interest" description="Disordered" evidence="7">
    <location>
        <begin position="236"/>
        <end position="315"/>
    </location>
</feature>
<feature type="region of interest" description="Disordered" evidence="7">
    <location>
        <begin position="1"/>
        <end position="20"/>
    </location>
</feature>
<dbReference type="PANTHER" id="PTHR11514:SF40">
    <property type="entry name" value="TRANSCRIPTION FACTOR BHLH14"/>
    <property type="match status" value="1"/>
</dbReference>
<evidence type="ECO:0000313" key="10">
    <source>
        <dbReference type="Proteomes" id="UP001341840"/>
    </source>
</evidence>